<dbReference type="GO" id="GO:0005634">
    <property type="term" value="C:nucleus"/>
    <property type="evidence" value="ECO:0007669"/>
    <property type="project" value="TreeGrafter"/>
</dbReference>
<evidence type="ECO:0000259" key="6">
    <source>
        <dbReference type="PROSITE" id="PS50158"/>
    </source>
</evidence>
<organism evidence="7 8">
    <name type="scientific">Polypedilum vanderplanki</name>
    <name type="common">Sleeping chironomid midge</name>
    <dbReference type="NCBI Taxonomy" id="319348"/>
    <lineage>
        <taxon>Eukaryota</taxon>
        <taxon>Metazoa</taxon>
        <taxon>Ecdysozoa</taxon>
        <taxon>Arthropoda</taxon>
        <taxon>Hexapoda</taxon>
        <taxon>Insecta</taxon>
        <taxon>Pterygota</taxon>
        <taxon>Neoptera</taxon>
        <taxon>Endopterygota</taxon>
        <taxon>Diptera</taxon>
        <taxon>Nematocera</taxon>
        <taxon>Chironomoidea</taxon>
        <taxon>Chironomidae</taxon>
        <taxon>Chironominae</taxon>
        <taxon>Polypedilum</taxon>
        <taxon>Polypedilum</taxon>
    </lineage>
</organism>
<dbReference type="Proteomes" id="UP001107558">
    <property type="component" value="Chromosome 2"/>
</dbReference>
<dbReference type="InterPro" id="IPR000504">
    <property type="entry name" value="RRM_dom"/>
</dbReference>
<feature type="domain" description="RRM" evidence="5">
    <location>
        <begin position="8"/>
        <end position="81"/>
    </location>
</feature>
<feature type="region of interest" description="Disordered" evidence="4">
    <location>
        <begin position="256"/>
        <end position="298"/>
    </location>
</feature>
<dbReference type="Gene3D" id="3.30.70.330">
    <property type="match status" value="2"/>
</dbReference>
<keyword evidence="8" id="KW-1185">Reference proteome</keyword>
<dbReference type="GO" id="GO:0003729">
    <property type="term" value="F:mRNA binding"/>
    <property type="evidence" value="ECO:0007669"/>
    <property type="project" value="TreeGrafter"/>
</dbReference>
<proteinExistence type="predicted"/>
<dbReference type="GO" id="GO:0008270">
    <property type="term" value="F:zinc ion binding"/>
    <property type="evidence" value="ECO:0007669"/>
    <property type="project" value="UniProtKB-KW"/>
</dbReference>
<dbReference type="AlphaFoldDB" id="A0A9J6C1U3"/>
<feature type="domain" description="RRM" evidence="5">
    <location>
        <begin position="91"/>
        <end position="163"/>
    </location>
</feature>
<dbReference type="SUPFAM" id="SSF54928">
    <property type="entry name" value="RNA-binding domain, RBD"/>
    <property type="match status" value="2"/>
</dbReference>
<feature type="compositionally biased region" description="Pro residues" evidence="4">
    <location>
        <begin position="261"/>
        <end position="272"/>
    </location>
</feature>
<dbReference type="InterPro" id="IPR001878">
    <property type="entry name" value="Znf_CCHC"/>
</dbReference>
<dbReference type="InterPro" id="IPR050502">
    <property type="entry name" value="Euk_RNA-bind_prot"/>
</dbReference>
<evidence type="ECO:0000256" key="1">
    <source>
        <dbReference type="ARBA" id="ARBA00022884"/>
    </source>
</evidence>
<dbReference type="SMART" id="SM00343">
    <property type="entry name" value="ZnF_C2HC"/>
    <property type="match status" value="1"/>
</dbReference>
<evidence type="ECO:0000256" key="3">
    <source>
        <dbReference type="PROSITE-ProRule" id="PRU00176"/>
    </source>
</evidence>
<dbReference type="InterPro" id="IPR012677">
    <property type="entry name" value="Nucleotide-bd_a/b_plait_sf"/>
</dbReference>
<comment type="caution">
    <text evidence="7">The sequence shown here is derived from an EMBL/GenBank/DDBJ whole genome shotgun (WGS) entry which is preliminary data.</text>
</comment>
<dbReference type="SMART" id="SM00360">
    <property type="entry name" value="RRM"/>
    <property type="match status" value="2"/>
</dbReference>
<dbReference type="PROSITE" id="PS50158">
    <property type="entry name" value="ZF_CCHC"/>
    <property type="match status" value="1"/>
</dbReference>
<dbReference type="CDD" id="cd12343">
    <property type="entry name" value="RRM1_2_CoAA_like"/>
    <property type="match status" value="1"/>
</dbReference>
<evidence type="ECO:0000313" key="7">
    <source>
        <dbReference type="EMBL" id="KAG5675856.1"/>
    </source>
</evidence>
<keyword evidence="1 3" id="KW-0694">RNA-binding</keyword>
<dbReference type="PANTHER" id="PTHR48025">
    <property type="entry name" value="OS02G0815200 PROTEIN"/>
    <property type="match status" value="1"/>
</dbReference>
<dbReference type="PANTHER" id="PTHR48025:SF1">
    <property type="entry name" value="RRM DOMAIN-CONTAINING PROTEIN"/>
    <property type="match status" value="1"/>
</dbReference>
<evidence type="ECO:0008006" key="9">
    <source>
        <dbReference type="Google" id="ProtNLM"/>
    </source>
</evidence>
<protein>
    <recommendedName>
        <fullName evidence="9">RNA-binding protein lark</fullName>
    </recommendedName>
</protein>
<dbReference type="OrthoDB" id="79941at2759"/>
<evidence type="ECO:0000259" key="5">
    <source>
        <dbReference type="PROSITE" id="PS50102"/>
    </source>
</evidence>
<dbReference type="Pfam" id="PF00076">
    <property type="entry name" value="RRM_1"/>
    <property type="match status" value="2"/>
</dbReference>
<feature type="domain" description="CCHC-type" evidence="6">
    <location>
        <begin position="177"/>
        <end position="192"/>
    </location>
</feature>
<dbReference type="Pfam" id="PF00098">
    <property type="entry name" value="zf-CCHC"/>
    <property type="match status" value="1"/>
</dbReference>
<accession>A0A9J6C1U3</accession>
<evidence type="ECO:0000256" key="4">
    <source>
        <dbReference type="SAM" id="MobiDB-lite"/>
    </source>
</evidence>
<evidence type="ECO:0000313" key="8">
    <source>
        <dbReference type="Proteomes" id="UP001107558"/>
    </source>
</evidence>
<feature type="compositionally biased region" description="Basic and acidic residues" evidence="4">
    <location>
        <begin position="274"/>
        <end position="283"/>
    </location>
</feature>
<sequence>MPGVQSSYKLFIGNLDENTKAADIRTLFEKYAVQGKIIECDVVKNYGFVHYSNENDAREAIANLNGYVLNGNALKVENAKSRRSANSNTIAKIFVGNLTEKTRANDVRALFEKYGNVLECDVIRNYGFVHLEVKDSVNVNDCIRDLNGMVIDNQAINVQVSTSRVRQKPGMGDPESCYRCGRSGHWSKECPRIWNERGFPRERVFPPPPPPAFLRDRIIDGFRDFDYYDRRDDYARDMYERRYPPPMMRSRESRYHLDRYPPMPPMGPPLRDYPPSREREMFSRRSPPPSRRGFGIYEDFSRDSFDDRRRGMSPTHRYAPY</sequence>
<name>A0A9J6C1U3_POLVA</name>
<keyword evidence="2" id="KW-0863">Zinc-finger</keyword>
<keyword evidence="2" id="KW-0479">Metal-binding</keyword>
<evidence type="ECO:0000256" key="2">
    <source>
        <dbReference type="PROSITE-ProRule" id="PRU00047"/>
    </source>
</evidence>
<gene>
    <name evidence="7" type="ORF">PVAND_005724</name>
</gene>
<dbReference type="EMBL" id="JADBJN010000002">
    <property type="protein sequence ID" value="KAG5675856.1"/>
    <property type="molecule type" value="Genomic_DNA"/>
</dbReference>
<reference evidence="7" key="1">
    <citation type="submission" date="2021-03" db="EMBL/GenBank/DDBJ databases">
        <title>Chromosome level genome of the anhydrobiotic midge Polypedilum vanderplanki.</title>
        <authorList>
            <person name="Yoshida Y."/>
            <person name="Kikawada T."/>
            <person name="Gusev O."/>
        </authorList>
    </citation>
    <scope>NUCLEOTIDE SEQUENCE</scope>
    <source>
        <strain evidence="7">NIAS01</strain>
        <tissue evidence="7">Whole body or cell culture</tissue>
    </source>
</reference>
<dbReference type="Gene3D" id="4.10.60.10">
    <property type="entry name" value="Zinc finger, CCHC-type"/>
    <property type="match status" value="1"/>
</dbReference>
<dbReference type="InterPro" id="IPR035979">
    <property type="entry name" value="RBD_domain_sf"/>
</dbReference>
<dbReference type="PROSITE" id="PS50102">
    <property type="entry name" value="RRM"/>
    <property type="match status" value="2"/>
</dbReference>
<keyword evidence="2" id="KW-0862">Zinc</keyword>